<keyword evidence="3 5" id="KW-1133">Transmembrane helix</keyword>
<gene>
    <name evidence="7" type="ORF">Adu01nite_26990</name>
</gene>
<feature type="transmembrane region" description="Helical" evidence="5">
    <location>
        <begin position="333"/>
        <end position="353"/>
    </location>
</feature>
<evidence type="ECO:0000256" key="5">
    <source>
        <dbReference type="SAM" id="Phobius"/>
    </source>
</evidence>
<evidence type="ECO:0000256" key="4">
    <source>
        <dbReference type="ARBA" id="ARBA00023136"/>
    </source>
</evidence>
<feature type="transmembrane region" description="Helical" evidence="5">
    <location>
        <begin position="389"/>
        <end position="409"/>
    </location>
</feature>
<feature type="transmembrane region" description="Helical" evidence="5">
    <location>
        <begin position="149"/>
        <end position="169"/>
    </location>
</feature>
<sequence>MSTSRGSIGLLTCVAFAVGTMVGAGVFVLSGLAVERAGPAAILSFALAGLLVLLSALSFAVVAGLAPPGGSGYAYVGTALGRQLGFLTSWAFWLGGVIGVAFVLNAFGSYLHDFFAAGLPPLAVALVAAVVIAALNLGPASLIGRAETTLVGVKVAILALLIVFAFVHLDRAHFTPFAPHGTGSVLTTSSLLFVAYLGFNVVTNMAGDVDRPQRTIPLAILISMGVVALIYAGVVVALLAGGITGYDESSVGTAAKNLIGGWGGILIPIGALISTLSAANANTLGCSEVMVRLAADRQVPTVAGRLWHGHPAVSVLAGAVISVALLLTGDIQTIVALGNVAAIAAMVLVNAAAVKAQRDPAAGGIRLPGGPLLPALGLLTAAAQLAFITWWQTVLGLLLVVAGLGLHALRGRHHPAHHAEMIDHLSRNAGPAGRALSR</sequence>
<dbReference type="Gene3D" id="1.20.1740.10">
    <property type="entry name" value="Amino acid/polyamine transporter I"/>
    <property type="match status" value="1"/>
</dbReference>
<comment type="caution">
    <text evidence="7">The sequence shown here is derived from an EMBL/GenBank/DDBJ whole genome shotgun (WGS) entry which is preliminary data.</text>
</comment>
<evidence type="ECO:0000313" key="7">
    <source>
        <dbReference type="EMBL" id="GIE01349.1"/>
    </source>
</evidence>
<dbReference type="PANTHER" id="PTHR42770">
    <property type="entry name" value="AMINO ACID TRANSPORTER-RELATED"/>
    <property type="match status" value="1"/>
</dbReference>
<feature type="transmembrane region" description="Helical" evidence="5">
    <location>
        <begin position="7"/>
        <end position="34"/>
    </location>
</feature>
<feature type="transmembrane region" description="Helical" evidence="5">
    <location>
        <begin position="87"/>
        <end position="108"/>
    </location>
</feature>
<feature type="transmembrane region" description="Helical" evidence="5">
    <location>
        <begin position="181"/>
        <end position="203"/>
    </location>
</feature>
<dbReference type="EMBL" id="BOML01000021">
    <property type="protein sequence ID" value="GIE01349.1"/>
    <property type="molecule type" value="Genomic_DNA"/>
</dbReference>
<dbReference type="Pfam" id="PF00324">
    <property type="entry name" value="AA_permease"/>
    <property type="match status" value="1"/>
</dbReference>
<accession>A0ABQ3YVI8</accession>
<keyword evidence="4 5" id="KW-0472">Membrane</keyword>
<feature type="transmembrane region" description="Helical" evidence="5">
    <location>
        <begin position="365"/>
        <end position="383"/>
    </location>
</feature>
<dbReference type="Proteomes" id="UP000637628">
    <property type="component" value="Unassembled WGS sequence"/>
</dbReference>
<evidence type="ECO:0000256" key="3">
    <source>
        <dbReference type="ARBA" id="ARBA00022989"/>
    </source>
</evidence>
<keyword evidence="2 5" id="KW-0812">Transmembrane</keyword>
<reference evidence="7 8" key="1">
    <citation type="submission" date="2021-01" db="EMBL/GenBank/DDBJ databases">
        <title>Whole genome shotgun sequence of Actinoplanes durhamensis NBRC 14914.</title>
        <authorList>
            <person name="Komaki H."/>
            <person name="Tamura T."/>
        </authorList>
    </citation>
    <scope>NUCLEOTIDE SEQUENCE [LARGE SCALE GENOMIC DNA]</scope>
    <source>
        <strain evidence="7 8">NBRC 14914</strain>
    </source>
</reference>
<name>A0ABQ3YVI8_9ACTN</name>
<feature type="transmembrane region" description="Helical" evidence="5">
    <location>
        <begin position="259"/>
        <end position="285"/>
    </location>
</feature>
<evidence type="ECO:0000259" key="6">
    <source>
        <dbReference type="Pfam" id="PF00324"/>
    </source>
</evidence>
<keyword evidence="8" id="KW-1185">Reference proteome</keyword>
<feature type="transmembrane region" description="Helical" evidence="5">
    <location>
        <begin position="215"/>
        <end position="239"/>
    </location>
</feature>
<dbReference type="InterPro" id="IPR004841">
    <property type="entry name" value="AA-permease/SLC12A_dom"/>
</dbReference>
<dbReference type="PIRSF" id="PIRSF006060">
    <property type="entry name" value="AA_transporter"/>
    <property type="match status" value="1"/>
</dbReference>
<evidence type="ECO:0000313" key="8">
    <source>
        <dbReference type="Proteomes" id="UP000637628"/>
    </source>
</evidence>
<comment type="subcellular location">
    <subcellularLocation>
        <location evidence="1">Membrane</location>
        <topology evidence="1">Multi-pass membrane protein</topology>
    </subcellularLocation>
</comment>
<protein>
    <recommendedName>
        <fullName evidence="6">Amino acid permease/ SLC12A domain-containing protein</fullName>
    </recommendedName>
</protein>
<evidence type="ECO:0000256" key="2">
    <source>
        <dbReference type="ARBA" id="ARBA00022692"/>
    </source>
</evidence>
<dbReference type="PANTHER" id="PTHR42770:SF11">
    <property type="entry name" value="INNER MEMBRANE TRANSPORT PROTEIN YBAT"/>
    <property type="match status" value="1"/>
</dbReference>
<evidence type="ECO:0000256" key="1">
    <source>
        <dbReference type="ARBA" id="ARBA00004141"/>
    </source>
</evidence>
<feature type="transmembrane region" description="Helical" evidence="5">
    <location>
        <begin position="306"/>
        <end position="327"/>
    </location>
</feature>
<dbReference type="InterPro" id="IPR050367">
    <property type="entry name" value="APC_superfamily"/>
</dbReference>
<feature type="transmembrane region" description="Helical" evidence="5">
    <location>
        <begin position="40"/>
        <end position="66"/>
    </location>
</feature>
<proteinExistence type="predicted"/>
<feature type="domain" description="Amino acid permease/ SLC12A" evidence="6">
    <location>
        <begin position="15"/>
        <end position="347"/>
    </location>
</feature>
<dbReference type="RefSeq" id="WP_203726939.1">
    <property type="nucleotide sequence ID" value="NZ_BAAATX010000014.1"/>
</dbReference>
<organism evidence="7 8">
    <name type="scientific">Paractinoplanes durhamensis</name>
    <dbReference type="NCBI Taxonomy" id="113563"/>
    <lineage>
        <taxon>Bacteria</taxon>
        <taxon>Bacillati</taxon>
        <taxon>Actinomycetota</taxon>
        <taxon>Actinomycetes</taxon>
        <taxon>Micromonosporales</taxon>
        <taxon>Micromonosporaceae</taxon>
        <taxon>Paractinoplanes</taxon>
    </lineage>
</organism>
<feature type="transmembrane region" description="Helical" evidence="5">
    <location>
        <begin position="114"/>
        <end position="137"/>
    </location>
</feature>